<reference evidence="2 3" key="1">
    <citation type="submission" date="2018-05" db="EMBL/GenBank/DDBJ databases">
        <title>Genomic Encyclopedia of Type Strains, Phase IV (KMG-IV): sequencing the most valuable type-strain genomes for metagenomic binning, comparative biology and taxonomic classification.</title>
        <authorList>
            <person name="Goeker M."/>
        </authorList>
    </citation>
    <scope>NUCLEOTIDE SEQUENCE [LARGE SCALE GENOMIC DNA]</scope>
    <source>
        <strain evidence="2 3">DSM 24995</strain>
    </source>
</reference>
<protein>
    <recommendedName>
        <fullName evidence="4">WG repeat protein</fullName>
    </recommendedName>
</protein>
<gene>
    <name evidence="2" type="ORF">DFR60_106136</name>
</gene>
<name>A0A2V3Y5C0_9FIRM</name>
<accession>A0A2V3Y5C0</accession>
<evidence type="ECO:0008006" key="4">
    <source>
        <dbReference type="Google" id="ProtNLM"/>
    </source>
</evidence>
<proteinExistence type="predicted"/>
<evidence type="ECO:0000313" key="3">
    <source>
        <dbReference type="Proteomes" id="UP000248057"/>
    </source>
</evidence>
<dbReference type="AlphaFoldDB" id="A0A2V3Y5C0"/>
<feature type="signal peptide" evidence="1">
    <location>
        <begin position="1"/>
        <end position="24"/>
    </location>
</feature>
<dbReference type="EMBL" id="QJKD01000006">
    <property type="protein sequence ID" value="PXX53017.1"/>
    <property type="molecule type" value="Genomic_DNA"/>
</dbReference>
<dbReference type="Proteomes" id="UP000248057">
    <property type="component" value="Unassembled WGS sequence"/>
</dbReference>
<comment type="caution">
    <text evidence="2">The sequence shown here is derived from an EMBL/GenBank/DDBJ whole genome shotgun (WGS) entry which is preliminary data.</text>
</comment>
<keyword evidence="3" id="KW-1185">Reference proteome</keyword>
<keyword evidence="1" id="KW-0732">Signal</keyword>
<evidence type="ECO:0000313" key="2">
    <source>
        <dbReference type="EMBL" id="PXX53017.1"/>
    </source>
</evidence>
<dbReference type="RefSeq" id="WP_243005065.1">
    <property type="nucleotide sequence ID" value="NZ_QJKD01000006.1"/>
</dbReference>
<dbReference type="PROSITE" id="PS51257">
    <property type="entry name" value="PROKAR_LIPOPROTEIN"/>
    <property type="match status" value="1"/>
</dbReference>
<dbReference type="GeneID" id="86061892"/>
<evidence type="ECO:0000256" key="1">
    <source>
        <dbReference type="SAM" id="SignalP"/>
    </source>
</evidence>
<sequence>MIKPLNLFVPAALAAVMLSTVSCAKAPLSIGSESASSSPPAAVPDMPLGTEPVQNLSPLEEYLSLVESYIDDVIFRTADEEDVKQLSDKLQGHYEITGRTDGGGLEYYVAVRREDAPVYDDYDSLNVGELDAQLYVGYYDQNSDPVVLYELGGYSLLDMPFGYDTGLDSFCFGKYDADALTENPSFLYAFSHSGRDMLDFMKSRPELSFYQEGQSYIQFYYQDESTIKFYSEPYTCSIALTGAEQEELRQKLETSKTEEGIRSFQEAMTFMRKKGGTKDGIYSTGASLLLDGRRYKSFGNSEFPGYLMILDEETGDLLSLEYNEDICQFLREKVKAAIGLDYGYVDSGWFKTPLKSASIAFPEYMGISGAEEAQLRTQTIEDRTKLEALEKLMDQALNNGEVYGFSACPYVAPIDFVREDGETLRIFVATDSCDSMAYEGRISFEYGRQADLAAIFDEAMVKRLEE</sequence>
<feature type="chain" id="PRO_5015984702" description="WG repeat protein" evidence="1">
    <location>
        <begin position="25"/>
        <end position="466"/>
    </location>
</feature>
<organism evidence="2 3">
    <name type="scientific">Hungatella effluvii</name>
    <dbReference type="NCBI Taxonomy" id="1096246"/>
    <lineage>
        <taxon>Bacteria</taxon>
        <taxon>Bacillati</taxon>
        <taxon>Bacillota</taxon>
        <taxon>Clostridia</taxon>
        <taxon>Lachnospirales</taxon>
        <taxon>Lachnospiraceae</taxon>
        <taxon>Hungatella</taxon>
    </lineage>
</organism>